<organism evidence="1 2">
    <name type="scientific">Candidatus Falkowbacteria bacterium CG02_land_8_20_14_3_00_36_14</name>
    <dbReference type="NCBI Taxonomy" id="1974560"/>
    <lineage>
        <taxon>Bacteria</taxon>
        <taxon>Candidatus Falkowiibacteriota</taxon>
    </lineage>
</organism>
<dbReference type="SUPFAM" id="SSF56784">
    <property type="entry name" value="HAD-like"/>
    <property type="match status" value="1"/>
</dbReference>
<protein>
    <recommendedName>
        <fullName evidence="3">Haloacid dehalogenase</fullName>
    </recommendedName>
</protein>
<evidence type="ECO:0000313" key="1">
    <source>
        <dbReference type="EMBL" id="PIV51907.1"/>
    </source>
</evidence>
<dbReference type="AlphaFoldDB" id="A0A2M7DQ52"/>
<dbReference type="Proteomes" id="UP000228896">
    <property type="component" value="Unassembled WGS sequence"/>
</dbReference>
<accession>A0A2M7DQ52</accession>
<evidence type="ECO:0000313" key="2">
    <source>
        <dbReference type="Proteomes" id="UP000228896"/>
    </source>
</evidence>
<reference evidence="2" key="1">
    <citation type="submission" date="2017-09" db="EMBL/GenBank/DDBJ databases">
        <title>Depth-based differentiation of microbial function through sediment-hosted aquifers and enrichment of novel symbionts in the deep terrestrial subsurface.</title>
        <authorList>
            <person name="Probst A.J."/>
            <person name="Ladd B."/>
            <person name="Jarett J.K."/>
            <person name="Geller-Mcgrath D.E."/>
            <person name="Sieber C.M.K."/>
            <person name="Emerson J.B."/>
            <person name="Anantharaman K."/>
            <person name="Thomas B.C."/>
            <person name="Malmstrom R."/>
            <person name="Stieglmeier M."/>
            <person name="Klingl A."/>
            <person name="Woyke T."/>
            <person name="Ryan C.M."/>
            <person name="Banfield J.F."/>
        </authorList>
    </citation>
    <scope>NUCLEOTIDE SEQUENCE [LARGE SCALE GENOMIC DNA]</scope>
</reference>
<sequence length="76" mass="9054">MPYEVFTLKHNPEKTDSEYYKIMLKHFGLRQDDVIYFEHKEEAVKSARSVGIKTFHYNKDKKDLASLKNFLDNSLL</sequence>
<evidence type="ECO:0008006" key="3">
    <source>
        <dbReference type="Google" id="ProtNLM"/>
    </source>
</evidence>
<dbReference type="InterPro" id="IPR036412">
    <property type="entry name" value="HAD-like_sf"/>
</dbReference>
<proteinExistence type="predicted"/>
<name>A0A2M7DQ52_9BACT</name>
<dbReference type="InterPro" id="IPR023214">
    <property type="entry name" value="HAD_sf"/>
</dbReference>
<dbReference type="EMBL" id="PETS01000032">
    <property type="protein sequence ID" value="PIV51907.1"/>
    <property type="molecule type" value="Genomic_DNA"/>
</dbReference>
<dbReference type="Gene3D" id="3.40.50.1000">
    <property type="entry name" value="HAD superfamily/HAD-like"/>
    <property type="match status" value="1"/>
</dbReference>
<comment type="caution">
    <text evidence="1">The sequence shown here is derived from an EMBL/GenBank/DDBJ whole genome shotgun (WGS) entry which is preliminary data.</text>
</comment>
<gene>
    <name evidence="1" type="ORF">COS18_01515</name>
</gene>